<dbReference type="PROSITE" id="PS51032">
    <property type="entry name" value="AP2_ERF"/>
    <property type="match status" value="1"/>
</dbReference>
<keyword evidence="9" id="KW-1185">Reference proteome</keyword>
<evidence type="ECO:0000256" key="3">
    <source>
        <dbReference type="ARBA" id="ARBA00023125"/>
    </source>
</evidence>
<organism evidence="8 9">
    <name type="scientific">Datura stramonium</name>
    <name type="common">Jimsonweed</name>
    <name type="synonym">Common thornapple</name>
    <dbReference type="NCBI Taxonomy" id="4076"/>
    <lineage>
        <taxon>Eukaryota</taxon>
        <taxon>Viridiplantae</taxon>
        <taxon>Streptophyta</taxon>
        <taxon>Embryophyta</taxon>
        <taxon>Tracheophyta</taxon>
        <taxon>Spermatophyta</taxon>
        <taxon>Magnoliopsida</taxon>
        <taxon>eudicotyledons</taxon>
        <taxon>Gunneridae</taxon>
        <taxon>Pentapetalae</taxon>
        <taxon>asterids</taxon>
        <taxon>lamiids</taxon>
        <taxon>Solanales</taxon>
        <taxon>Solanaceae</taxon>
        <taxon>Solanoideae</taxon>
        <taxon>Datureae</taxon>
        <taxon>Datura</taxon>
    </lineage>
</organism>
<proteinExistence type="predicted"/>
<reference evidence="8 9" key="1">
    <citation type="journal article" date="2021" name="BMC Genomics">
        <title>Datura genome reveals duplications of psychoactive alkaloid biosynthetic genes and high mutation rate following tissue culture.</title>
        <authorList>
            <person name="Rajewski A."/>
            <person name="Carter-House D."/>
            <person name="Stajich J."/>
            <person name="Litt A."/>
        </authorList>
    </citation>
    <scope>NUCLEOTIDE SEQUENCE [LARGE SCALE GENOMIC DNA]</scope>
    <source>
        <strain evidence="8">AR-01</strain>
    </source>
</reference>
<accession>A0ABS8RYL0</accession>
<feature type="domain" description="AP2/ERF" evidence="7">
    <location>
        <begin position="48"/>
        <end position="76"/>
    </location>
</feature>
<evidence type="ECO:0000256" key="2">
    <source>
        <dbReference type="ARBA" id="ARBA00023015"/>
    </source>
</evidence>
<keyword evidence="2" id="KW-0805">Transcription regulation</keyword>
<sequence length="76" mass="8460">MLLFGGLANAAQETTSDTFTSYPVKEEEVSSTSQTIGEIGAKPSKEKSYRGVRRQPWGKFTSEKKDSTRNNVRLMT</sequence>
<evidence type="ECO:0000256" key="4">
    <source>
        <dbReference type="ARBA" id="ARBA00023163"/>
    </source>
</evidence>
<feature type="region of interest" description="Disordered" evidence="6">
    <location>
        <begin position="18"/>
        <end position="76"/>
    </location>
</feature>
<dbReference type="Proteomes" id="UP000823775">
    <property type="component" value="Unassembled WGS sequence"/>
</dbReference>
<evidence type="ECO:0000256" key="1">
    <source>
        <dbReference type="ARBA" id="ARBA00004123"/>
    </source>
</evidence>
<keyword evidence="3" id="KW-0238">DNA-binding</keyword>
<name>A0ABS8RYL0_DATST</name>
<dbReference type="EMBL" id="JACEIK010000185">
    <property type="protein sequence ID" value="MCD7451893.1"/>
    <property type="molecule type" value="Genomic_DNA"/>
</dbReference>
<evidence type="ECO:0000313" key="9">
    <source>
        <dbReference type="Proteomes" id="UP000823775"/>
    </source>
</evidence>
<keyword evidence="5" id="KW-0539">Nucleus</keyword>
<gene>
    <name evidence="8" type="ORF">HAX54_013917</name>
</gene>
<comment type="subcellular location">
    <subcellularLocation>
        <location evidence="1">Nucleus</location>
    </subcellularLocation>
</comment>
<evidence type="ECO:0000313" key="8">
    <source>
        <dbReference type="EMBL" id="MCD7451893.1"/>
    </source>
</evidence>
<keyword evidence="4" id="KW-0804">Transcription</keyword>
<protein>
    <recommendedName>
        <fullName evidence="7">AP2/ERF domain-containing protein</fullName>
    </recommendedName>
</protein>
<evidence type="ECO:0000256" key="5">
    <source>
        <dbReference type="ARBA" id="ARBA00023242"/>
    </source>
</evidence>
<evidence type="ECO:0000259" key="7">
    <source>
        <dbReference type="PROSITE" id="PS51032"/>
    </source>
</evidence>
<evidence type="ECO:0000256" key="6">
    <source>
        <dbReference type="SAM" id="MobiDB-lite"/>
    </source>
</evidence>
<comment type="caution">
    <text evidence="8">The sequence shown here is derived from an EMBL/GenBank/DDBJ whole genome shotgun (WGS) entry which is preliminary data.</text>
</comment>
<dbReference type="InterPro" id="IPR001471">
    <property type="entry name" value="AP2/ERF_dom"/>
</dbReference>